<evidence type="ECO:0000313" key="6">
    <source>
        <dbReference type="EMBL" id="SOU41377.1"/>
    </source>
</evidence>
<proteinExistence type="predicted"/>
<dbReference type="InterPro" id="IPR036942">
    <property type="entry name" value="Beta-barrel_TonB_sf"/>
</dbReference>
<feature type="chain" id="PRO_5014436770" description="DUF560 domain-containing protein" evidence="4">
    <location>
        <begin position="20"/>
        <end position="317"/>
    </location>
</feature>
<dbReference type="GO" id="GO:0009279">
    <property type="term" value="C:cell outer membrane"/>
    <property type="evidence" value="ECO:0007669"/>
    <property type="project" value="UniProtKB-SubCell"/>
</dbReference>
<evidence type="ECO:0000313" key="7">
    <source>
        <dbReference type="Proteomes" id="UP000238288"/>
    </source>
</evidence>
<keyword evidence="3" id="KW-0998">Cell outer membrane</keyword>
<evidence type="ECO:0000313" key="5">
    <source>
        <dbReference type="EMBL" id="MBE0383969.1"/>
    </source>
</evidence>
<dbReference type="EMBL" id="AQGW01000023">
    <property type="protein sequence ID" value="MBE0383969.1"/>
    <property type="molecule type" value="Genomic_DNA"/>
</dbReference>
<dbReference type="GeneID" id="93664059"/>
<keyword evidence="2" id="KW-0472">Membrane</keyword>
<evidence type="ECO:0000313" key="8">
    <source>
        <dbReference type="Proteomes" id="UP000615003"/>
    </source>
</evidence>
<dbReference type="RefSeq" id="WP_104642952.1">
    <property type="nucleotide sequence ID" value="NZ_AQGW01000023.1"/>
</dbReference>
<evidence type="ECO:0000256" key="4">
    <source>
        <dbReference type="SAM" id="SignalP"/>
    </source>
</evidence>
<dbReference type="OrthoDB" id="6310872at2"/>
<dbReference type="EMBL" id="LT965928">
    <property type="protein sequence ID" value="SOU41377.1"/>
    <property type="molecule type" value="Genomic_DNA"/>
</dbReference>
<evidence type="ECO:0008006" key="9">
    <source>
        <dbReference type="Google" id="ProtNLM"/>
    </source>
</evidence>
<name>A0A2K4XAN2_PSEVC</name>
<keyword evidence="4" id="KW-0732">Signal</keyword>
<comment type="subcellular location">
    <subcellularLocation>
        <location evidence="1">Cell outer membrane</location>
    </subcellularLocation>
</comment>
<feature type="signal peptide" evidence="4">
    <location>
        <begin position="1"/>
        <end position="19"/>
    </location>
</feature>
<dbReference type="Gene3D" id="2.40.170.20">
    <property type="entry name" value="TonB-dependent receptor, beta-barrel domain"/>
    <property type="match status" value="1"/>
</dbReference>
<reference evidence="6 7" key="2">
    <citation type="submission" date="2017-11" db="EMBL/GenBank/DDBJ databases">
        <authorList>
            <person name="Han C.G."/>
        </authorList>
    </citation>
    <scope>NUCLEOTIDE SEQUENCE [LARGE SCALE GENOMIC DNA]</scope>
    <source>
        <strain evidence="7">ATCC 43555</strain>
        <strain evidence="6">ATCC43555</strain>
    </source>
</reference>
<dbReference type="Proteomes" id="UP000615003">
    <property type="component" value="Unassembled WGS sequence"/>
</dbReference>
<reference evidence="5 8" key="1">
    <citation type="submission" date="2015-06" db="EMBL/GenBank/DDBJ databases">
        <title>Genome sequence of Pseudoalteromonas carrageenovora.</title>
        <authorList>
            <person name="Xie B.-B."/>
            <person name="Rong J.-C."/>
            <person name="Qin Q.-L."/>
            <person name="Zhang Y.-Z."/>
        </authorList>
    </citation>
    <scope>NUCLEOTIDE SEQUENCE [LARGE SCALE GENOMIC DNA]</scope>
    <source>
        <strain evidence="5 8">IAM 12662</strain>
    </source>
</reference>
<keyword evidence="8" id="KW-1185">Reference proteome</keyword>
<organism evidence="6 7">
    <name type="scientific">Pseudoalteromonas carrageenovora IAM 12662</name>
    <dbReference type="NCBI Taxonomy" id="1314868"/>
    <lineage>
        <taxon>Bacteria</taxon>
        <taxon>Pseudomonadati</taxon>
        <taxon>Pseudomonadota</taxon>
        <taxon>Gammaproteobacteria</taxon>
        <taxon>Alteromonadales</taxon>
        <taxon>Pseudoalteromonadaceae</taxon>
        <taxon>Pseudoalteromonas</taxon>
    </lineage>
</organism>
<gene>
    <name evidence="6" type="ORF">PCAR9_A30557</name>
    <name evidence="5" type="ORF">PCARR_a2301</name>
</gene>
<dbReference type="Proteomes" id="UP000238288">
    <property type="component" value="Chromosome PCAR9a"/>
</dbReference>
<dbReference type="AlphaFoldDB" id="A0A2K4XAN2"/>
<sequence length="317" mass="35295">MKAVITATLCVFSAQAVLAQTSHVKTAEQNKPFKSSFELNADAEVGVLSNSALSVQELDDISSQSDSGIKTAAGVNAKWQVTKSAKLTSSYKFEQQDYDEFDQYDLDLHQYGLDGSYSFNSHEVGVRYDGAKANVDGETFLHFNQASAYYGHFLNPHTYLRMSVKTKAKRFATAKARNADGVGGDVALYHFINNGQTMLMAALSADKENADDNQYDFNGYGFTTKVTHKFTAFNVANKVGAGWRYQNKDYDEQTTDDFFEQIPSRDEHRNVVNAFYNLAVFEHVTLIAEAEYGDYQSKLSSNTYTQSVLSASVKVHF</sequence>
<evidence type="ECO:0000256" key="3">
    <source>
        <dbReference type="ARBA" id="ARBA00023237"/>
    </source>
</evidence>
<evidence type="ECO:0000256" key="1">
    <source>
        <dbReference type="ARBA" id="ARBA00004442"/>
    </source>
</evidence>
<evidence type="ECO:0000256" key="2">
    <source>
        <dbReference type="ARBA" id="ARBA00023136"/>
    </source>
</evidence>
<protein>
    <recommendedName>
        <fullName evidence="9">DUF560 domain-containing protein</fullName>
    </recommendedName>
</protein>
<accession>A0A2K4XAN2</accession>